<dbReference type="EMBL" id="SSMD01000011">
    <property type="protein sequence ID" value="THD71632.1"/>
    <property type="molecule type" value="Genomic_DNA"/>
</dbReference>
<evidence type="ECO:0000256" key="3">
    <source>
        <dbReference type="ARBA" id="ARBA00023125"/>
    </source>
</evidence>
<keyword evidence="2" id="KW-0805">Transcription regulation</keyword>
<protein>
    <submittedName>
        <fullName evidence="6">LysR family transcriptional regulator</fullName>
    </submittedName>
</protein>
<dbReference type="GO" id="GO:0003677">
    <property type="term" value="F:DNA binding"/>
    <property type="evidence" value="ECO:0007669"/>
    <property type="project" value="UniProtKB-KW"/>
</dbReference>
<dbReference type="PROSITE" id="PS50931">
    <property type="entry name" value="HTH_LYSR"/>
    <property type="match status" value="1"/>
</dbReference>
<dbReference type="Proteomes" id="UP000306113">
    <property type="component" value="Unassembled WGS sequence"/>
</dbReference>
<dbReference type="Pfam" id="PF00126">
    <property type="entry name" value="HTH_1"/>
    <property type="match status" value="1"/>
</dbReference>
<keyword evidence="7" id="KW-1185">Reference proteome</keyword>
<dbReference type="PRINTS" id="PR00039">
    <property type="entry name" value="HTHLYSR"/>
</dbReference>
<dbReference type="InterPro" id="IPR005119">
    <property type="entry name" value="LysR_subst-bd"/>
</dbReference>
<dbReference type="GO" id="GO:0003700">
    <property type="term" value="F:DNA-binding transcription factor activity"/>
    <property type="evidence" value="ECO:0007669"/>
    <property type="project" value="InterPro"/>
</dbReference>
<dbReference type="Pfam" id="PF03466">
    <property type="entry name" value="LysR_substrate"/>
    <property type="match status" value="1"/>
</dbReference>
<feature type="domain" description="HTH lysR-type" evidence="5">
    <location>
        <begin position="7"/>
        <end position="64"/>
    </location>
</feature>
<dbReference type="PANTHER" id="PTHR30419:SF30">
    <property type="entry name" value="LYSR FAMILY TRANSCRIPTIONAL REGULATOR"/>
    <property type="match status" value="1"/>
</dbReference>
<name>A0A4S3M519_9RHOB</name>
<dbReference type="InterPro" id="IPR000847">
    <property type="entry name" value="LysR_HTH_N"/>
</dbReference>
<dbReference type="InterPro" id="IPR036390">
    <property type="entry name" value="WH_DNA-bd_sf"/>
</dbReference>
<evidence type="ECO:0000256" key="1">
    <source>
        <dbReference type="ARBA" id="ARBA00009437"/>
    </source>
</evidence>
<accession>A0A4S3M519</accession>
<dbReference type="InterPro" id="IPR050950">
    <property type="entry name" value="HTH-type_LysR_regulators"/>
</dbReference>
<dbReference type="InterPro" id="IPR036388">
    <property type="entry name" value="WH-like_DNA-bd_sf"/>
</dbReference>
<evidence type="ECO:0000259" key="5">
    <source>
        <dbReference type="PROSITE" id="PS50931"/>
    </source>
</evidence>
<evidence type="ECO:0000256" key="4">
    <source>
        <dbReference type="ARBA" id="ARBA00023163"/>
    </source>
</evidence>
<gene>
    <name evidence="6" type="ORF">E7681_17670</name>
</gene>
<comment type="caution">
    <text evidence="6">The sequence shown here is derived from an EMBL/GenBank/DDBJ whole genome shotgun (WGS) entry which is preliminary data.</text>
</comment>
<keyword evidence="3" id="KW-0238">DNA-binding</keyword>
<dbReference type="GO" id="GO:0005829">
    <property type="term" value="C:cytosol"/>
    <property type="evidence" value="ECO:0007669"/>
    <property type="project" value="TreeGrafter"/>
</dbReference>
<evidence type="ECO:0000256" key="2">
    <source>
        <dbReference type="ARBA" id="ARBA00023015"/>
    </source>
</evidence>
<dbReference type="PANTHER" id="PTHR30419">
    <property type="entry name" value="HTH-TYPE TRANSCRIPTIONAL REGULATOR YBHD"/>
    <property type="match status" value="1"/>
</dbReference>
<evidence type="ECO:0000313" key="7">
    <source>
        <dbReference type="Proteomes" id="UP000306113"/>
    </source>
</evidence>
<evidence type="ECO:0000313" key="6">
    <source>
        <dbReference type="EMBL" id="THD71632.1"/>
    </source>
</evidence>
<dbReference type="Gene3D" id="3.40.190.10">
    <property type="entry name" value="Periplasmic binding protein-like II"/>
    <property type="match status" value="1"/>
</dbReference>
<sequence length="307" mass="34041">MYQQTMYSLTQLHHFRLVAITGNFAEAARQANITQPALSNSVRSFEGRTGLQLFDRSQRPIRLTPVGRDLLARVEALLASSKMLEREMAQLATGEAGHLKIGMTAHSSASIGGAALGQWHARNPRMRADVTVAHTTELLRLLREERLDLIVGDARDLPHGPSDLDTQALPQHLGAAFCRPGHPLLERQEITFHDLLPFRFAGAHFPVAVLDDLAETFGLRDRHLIEIAIECENIAVVRDATMQSDLILLTTSGCVRHAVMAGYLRELPVQLKTRTQWHVVTRKHALHHPALPKLRDVILAGSTLPGH</sequence>
<dbReference type="SUPFAM" id="SSF46785">
    <property type="entry name" value="Winged helix' DNA-binding domain"/>
    <property type="match status" value="1"/>
</dbReference>
<comment type="similarity">
    <text evidence="1">Belongs to the LysR transcriptional regulatory family.</text>
</comment>
<dbReference type="AlphaFoldDB" id="A0A4S3M519"/>
<organism evidence="6 7">
    <name type="scientific">Thalassobius vesicularis</name>
    <dbReference type="NCBI Taxonomy" id="1294297"/>
    <lineage>
        <taxon>Bacteria</taxon>
        <taxon>Pseudomonadati</taxon>
        <taxon>Pseudomonadota</taxon>
        <taxon>Alphaproteobacteria</taxon>
        <taxon>Rhodobacterales</taxon>
        <taxon>Roseobacteraceae</taxon>
        <taxon>Thalassovita</taxon>
    </lineage>
</organism>
<dbReference type="Gene3D" id="1.10.10.10">
    <property type="entry name" value="Winged helix-like DNA-binding domain superfamily/Winged helix DNA-binding domain"/>
    <property type="match status" value="1"/>
</dbReference>
<keyword evidence="4" id="KW-0804">Transcription</keyword>
<dbReference type="SUPFAM" id="SSF53850">
    <property type="entry name" value="Periplasmic binding protein-like II"/>
    <property type="match status" value="1"/>
</dbReference>
<proteinExistence type="inferred from homology"/>
<reference evidence="6 7" key="1">
    <citation type="submission" date="2019-04" db="EMBL/GenBank/DDBJ databases">
        <title>Draft genome sequence of Youngimonas vesicularis.</title>
        <authorList>
            <person name="Hameed A."/>
        </authorList>
    </citation>
    <scope>NUCLEOTIDE SEQUENCE [LARGE SCALE GENOMIC DNA]</scope>
    <source>
        <strain evidence="6 7">CC-AMW-E</strain>
    </source>
</reference>